<feature type="transmembrane region" description="Helical" evidence="6">
    <location>
        <begin position="44"/>
        <end position="64"/>
    </location>
</feature>
<dbReference type="SUPFAM" id="SSF81653">
    <property type="entry name" value="Calcium ATPase, transduction domain A"/>
    <property type="match status" value="1"/>
</dbReference>
<dbReference type="SFLD" id="SFLDF00027">
    <property type="entry name" value="p-type_atpase"/>
    <property type="match status" value="1"/>
</dbReference>
<dbReference type="Gene3D" id="3.40.1110.10">
    <property type="entry name" value="Calcium-transporting ATPase, cytoplasmic domain N"/>
    <property type="match status" value="1"/>
</dbReference>
<evidence type="ECO:0000256" key="6">
    <source>
        <dbReference type="SAM" id="Phobius"/>
    </source>
</evidence>
<sequence>MNNSPYKLQGLSQAEVLMRQKNGQTNVPFVAKSKSIRDICRDNILTLFNILNFILAICIIVVSFGRPRLLLNMTFMGVIISNIVIGIAQEIRSKITVDRLSLLVEPEVTVMRDGREHILKPSDLVLGDVMLLRSGNQIMVDGKILLSRGLETDESLLTGESNPVKKSAGDQVYSGSFVVAGDAAMTITKVSGDTYAAGIAREVKRTKKSNSQIVASLNRIIKFLSIVIIPLGLLLFASKIRLLNGRSDLAEIVVSTVAALIGMIPEGLVLMTSLAFAVGVINLGKHHALLQTLPAIETLARVDTLCLDKTGTITTGQMDWLEFYPIADEKIQAATTPENWVKSLTAGGKDLLLAAAIQTQIERNATAMALKKPLAALHDSCPGVALPLPSPDLLLNFNSERKWAGAVFGDTLIYFGAPTFVLPDLAVAYPAIYRKIENLASQGLRVILVAKLTPDKQREIDPDSFDFSAAQPVAVLTLGDQLRSDASETFSYFRAQGVTLKLISGDDPHTVAAVAGRAGVPKSDSVIDMSQVPADADLREIVEKYSIFGRVTPHRKQALLRALQANEHTVAMTGDGVNDVPALKDADCGVAMASGSDAARASADIVLLQNNLSAFVPAVNEGRRVINNIERVATLFLVKTIYSSLLAFLFIFLPFPYPIYPIQITLIASLSIGIPAFFLALRPNKRRVGGAFLRRVLYASAPAGLTCTLMVVLMITIGSVCGLSYDKTSALAAITLLTGGMIVLWQACRPWDKLKRILYTACILIFVFELIFLSDIFFIKPILSPTLWPFLVLLLLYPLFQKLLTRFGCVEFLLKLGHFVHNFWQRHQF</sequence>
<protein>
    <recommendedName>
        <fullName evidence="7">P-type ATPase A domain-containing protein</fullName>
    </recommendedName>
</protein>
<feature type="domain" description="P-type ATPase A" evidence="7">
    <location>
        <begin position="104"/>
        <end position="203"/>
    </location>
</feature>
<dbReference type="Proteomes" id="UP000236394">
    <property type="component" value="Unassembled WGS sequence"/>
</dbReference>
<dbReference type="GO" id="GO:0005524">
    <property type="term" value="F:ATP binding"/>
    <property type="evidence" value="ECO:0007669"/>
    <property type="project" value="InterPro"/>
</dbReference>
<dbReference type="InterPro" id="IPR059000">
    <property type="entry name" value="ATPase_P-type_domA"/>
</dbReference>
<dbReference type="SUPFAM" id="SSF56784">
    <property type="entry name" value="HAD-like"/>
    <property type="match status" value="1"/>
</dbReference>
<evidence type="ECO:0000256" key="2">
    <source>
        <dbReference type="ARBA" id="ARBA00022692"/>
    </source>
</evidence>
<dbReference type="Gene3D" id="2.70.150.10">
    <property type="entry name" value="Calcium-transporting ATPase, cytoplasmic transduction domain A"/>
    <property type="match status" value="1"/>
</dbReference>
<evidence type="ECO:0000256" key="3">
    <source>
        <dbReference type="ARBA" id="ARBA00022967"/>
    </source>
</evidence>
<accession>A0A2J8B0W0</accession>
<dbReference type="PRINTS" id="PR00119">
    <property type="entry name" value="CATATPASE"/>
</dbReference>
<evidence type="ECO:0000313" key="8">
    <source>
        <dbReference type="EMBL" id="PNH18413.1"/>
    </source>
</evidence>
<dbReference type="InterPro" id="IPR023214">
    <property type="entry name" value="HAD_sf"/>
</dbReference>
<dbReference type="Gene3D" id="3.40.50.1000">
    <property type="entry name" value="HAD superfamily/HAD-like"/>
    <property type="match status" value="1"/>
</dbReference>
<evidence type="ECO:0000313" key="9">
    <source>
        <dbReference type="Proteomes" id="UP000236394"/>
    </source>
</evidence>
<comment type="caution">
    <text evidence="8">The sequence shown here is derived from an EMBL/GenBank/DDBJ whole genome shotgun (WGS) entry which is preliminary data.</text>
</comment>
<proteinExistence type="predicted"/>
<name>A0A2J8B0W0_9FIRM</name>
<feature type="transmembrane region" description="Helical" evidence="6">
    <location>
        <begin position="696"/>
        <end position="717"/>
    </location>
</feature>
<dbReference type="GO" id="GO:0016020">
    <property type="term" value="C:membrane"/>
    <property type="evidence" value="ECO:0007669"/>
    <property type="project" value="UniProtKB-SubCell"/>
</dbReference>
<keyword evidence="3" id="KW-1278">Translocase</keyword>
<evidence type="ECO:0000259" key="7">
    <source>
        <dbReference type="Pfam" id="PF00122"/>
    </source>
</evidence>
<feature type="transmembrane region" description="Helical" evidence="6">
    <location>
        <begin position="659"/>
        <end position="681"/>
    </location>
</feature>
<dbReference type="InterPro" id="IPR023299">
    <property type="entry name" value="ATPase_P-typ_cyto_dom_N"/>
</dbReference>
<feature type="transmembrane region" description="Helical" evidence="6">
    <location>
        <begin position="757"/>
        <end position="776"/>
    </location>
</feature>
<feature type="transmembrane region" description="Helical" evidence="6">
    <location>
        <begin position="252"/>
        <end position="281"/>
    </location>
</feature>
<dbReference type="PANTHER" id="PTHR42861">
    <property type="entry name" value="CALCIUM-TRANSPORTING ATPASE"/>
    <property type="match status" value="1"/>
</dbReference>
<evidence type="ECO:0000256" key="4">
    <source>
        <dbReference type="ARBA" id="ARBA00022989"/>
    </source>
</evidence>
<keyword evidence="2 6" id="KW-0812">Transmembrane</keyword>
<evidence type="ECO:0000256" key="1">
    <source>
        <dbReference type="ARBA" id="ARBA00004141"/>
    </source>
</evidence>
<dbReference type="PROSITE" id="PS00154">
    <property type="entry name" value="ATPASE_E1_E2"/>
    <property type="match status" value="1"/>
</dbReference>
<feature type="transmembrane region" description="Helical" evidence="6">
    <location>
        <begin position="220"/>
        <end position="240"/>
    </location>
</feature>
<dbReference type="PRINTS" id="PR00120">
    <property type="entry name" value="HATPASE"/>
</dbReference>
<dbReference type="Gene3D" id="1.20.1110.10">
    <property type="entry name" value="Calcium-transporting ATPase, transmembrane domain"/>
    <property type="match status" value="1"/>
</dbReference>
<dbReference type="SUPFAM" id="SSF81665">
    <property type="entry name" value="Calcium ATPase, transmembrane domain M"/>
    <property type="match status" value="1"/>
</dbReference>
<dbReference type="InterPro" id="IPR018303">
    <property type="entry name" value="ATPase_P-typ_P_site"/>
</dbReference>
<dbReference type="GO" id="GO:0016887">
    <property type="term" value="F:ATP hydrolysis activity"/>
    <property type="evidence" value="ECO:0007669"/>
    <property type="project" value="InterPro"/>
</dbReference>
<reference evidence="9" key="1">
    <citation type="submission" date="2017-04" db="EMBL/GenBank/DDBJ databases">
        <authorList>
            <person name="Bumgarner R.E."/>
            <person name="Fredricks D.N."/>
            <person name="Srinivasan S."/>
        </authorList>
    </citation>
    <scope>NUCLEOTIDE SEQUENCE [LARGE SCALE GENOMIC DNA]</scope>
    <source>
        <strain evidence="9">KA00405</strain>
    </source>
</reference>
<dbReference type="SFLD" id="SFLDS00003">
    <property type="entry name" value="Haloacid_Dehalogenase"/>
    <property type="match status" value="1"/>
</dbReference>
<keyword evidence="4 6" id="KW-1133">Transmembrane helix</keyword>
<dbReference type="Pfam" id="PF00702">
    <property type="entry name" value="Hydrolase"/>
    <property type="match status" value="1"/>
</dbReference>
<evidence type="ECO:0000256" key="5">
    <source>
        <dbReference type="ARBA" id="ARBA00023136"/>
    </source>
</evidence>
<dbReference type="AlphaFoldDB" id="A0A2J8B0W0"/>
<comment type="subcellular location">
    <subcellularLocation>
        <location evidence="1">Membrane</location>
        <topology evidence="1">Multi-pass membrane protein</topology>
    </subcellularLocation>
</comment>
<dbReference type="InterPro" id="IPR023298">
    <property type="entry name" value="ATPase_P-typ_TM_dom_sf"/>
</dbReference>
<dbReference type="InterPro" id="IPR008250">
    <property type="entry name" value="ATPase_P-typ_transduc_dom_A_sf"/>
</dbReference>
<dbReference type="InterPro" id="IPR001757">
    <property type="entry name" value="P_typ_ATPase"/>
</dbReference>
<feature type="transmembrane region" description="Helical" evidence="6">
    <location>
        <begin position="70"/>
        <end position="88"/>
    </location>
</feature>
<dbReference type="InterPro" id="IPR044492">
    <property type="entry name" value="P_typ_ATPase_HD_dom"/>
</dbReference>
<dbReference type="RefSeq" id="WP_102892625.1">
    <property type="nucleotide sequence ID" value="NZ_NBZD01000003.1"/>
</dbReference>
<feature type="transmembrane region" description="Helical" evidence="6">
    <location>
        <begin position="729"/>
        <end position="745"/>
    </location>
</feature>
<dbReference type="SFLD" id="SFLDG00002">
    <property type="entry name" value="C1.7:_P-type_atpase_like"/>
    <property type="match status" value="1"/>
</dbReference>
<feature type="transmembrane region" description="Helical" evidence="6">
    <location>
        <begin position="782"/>
        <end position="800"/>
    </location>
</feature>
<feature type="transmembrane region" description="Helical" evidence="6">
    <location>
        <begin position="632"/>
        <end position="653"/>
    </location>
</feature>
<keyword evidence="5 6" id="KW-0472">Membrane</keyword>
<dbReference type="EMBL" id="NBZD01000003">
    <property type="protein sequence ID" value="PNH18413.1"/>
    <property type="molecule type" value="Genomic_DNA"/>
</dbReference>
<organism evidence="8 9">
    <name type="scientific">Mageeibacillus indolicus</name>
    <dbReference type="NCBI Taxonomy" id="884684"/>
    <lineage>
        <taxon>Bacteria</taxon>
        <taxon>Bacillati</taxon>
        <taxon>Bacillota</taxon>
        <taxon>Clostridia</taxon>
        <taxon>Eubacteriales</taxon>
        <taxon>Oscillospiraceae</taxon>
        <taxon>Mageeibacillus</taxon>
    </lineage>
</organism>
<gene>
    <name evidence="8" type="ORF">B7R76_06120</name>
</gene>
<dbReference type="Pfam" id="PF00122">
    <property type="entry name" value="E1-E2_ATPase"/>
    <property type="match status" value="1"/>
</dbReference>
<dbReference type="SUPFAM" id="SSF81660">
    <property type="entry name" value="Metal cation-transporting ATPase, ATP-binding domain N"/>
    <property type="match status" value="1"/>
</dbReference>
<dbReference type="NCBIfam" id="TIGR01494">
    <property type="entry name" value="ATPase_P-type"/>
    <property type="match status" value="2"/>
</dbReference>
<dbReference type="InterPro" id="IPR036412">
    <property type="entry name" value="HAD-like_sf"/>
</dbReference>